<dbReference type="AlphaFoldDB" id="A0A3E0WYA8"/>
<dbReference type="PANTHER" id="PTHR43628:SF1">
    <property type="entry name" value="CHITIN SYNTHASE REGULATORY FACTOR 2-RELATED"/>
    <property type="match status" value="1"/>
</dbReference>
<proteinExistence type="predicted"/>
<gene>
    <name evidence="1" type="ORF">CAL65_08735</name>
</gene>
<dbReference type="SUPFAM" id="SSF81901">
    <property type="entry name" value="HCP-like"/>
    <property type="match status" value="1"/>
</dbReference>
<dbReference type="Gene3D" id="1.25.40.10">
    <property type="entry name" value="Tetratricopeptide repeat domain"/>
    <property type="match status" value="1"/>
</dbReference>
<dbReference type="InterPro" id="IPR052945">
    <property type="entry name" value="Mitotic_Regulator"/>
</dbReference>
<dbReference type="Proteomes" id="UP000256763">
    <property type="component" value="Unassembled WGS sequence"/>
</dbReference>
<evidence type="ECO:0000313" key="2">
    <source>
        <dbReference type="Proteomes" id="UP000256763"/>
    </source>
</evidence>
<evidence type="ECO:0000313" key="1">
    <source>
        <dbReference type="EMBL" id="RFA37379.1"/>
    </source>
</evidence>
<dbReference type="SMART" id="SM00671">
    <property type="entry name" value="SEL1"/>
    <property type="match status" value="3"/>
</dbReference>
<evidence type="ECO:0008006" key="3">
    <source>
        <dbReference type="Google" id="ProtNLM"/>
    </source>
</evidence>
<protein>
    <recommendedName>
        <fullName evidence="3">Sel1 domain protein repeat-containing protein</fullName>
    </recommendedName>
</protein>
<dbReference type="OrthoDB" id="9787367at2"/>
<accession>A0A3E0WYA8</accession>
<comment type="caution">
    <text evidence="1">The sequence shown here is derived from an EMBL/GenBank/DDBJ whole genome shotgun (WGS) entry which is preliminary data.</text>
</comment>
<name>A0A3E0WYA8_9GAMM</name>
<dbReference type="PANTHER" id="PTHR43628">
    <property type="entry name" value="ACTIVATOR OF C KINASE PROTEIN 1-RELATED"/>
    <property type="match status" value="1"/>
</dbReference>
<dbReference type="InterPro" id="IPR006597">
    <property type="entry name" value="Sel1-like"/>
</dbReference>
<sequence>MLSALDKARIDYLRGQYLERGEGRPADLPAAVRLYRRAAMRGLPEAQHALGFLYAIGYGVARNEAMAVAWLKAAAKQDHASAQHNLGVMYAEGRGVEQDERTAIYWFYRAALNGNEVSKDWISTTREHMCGDGSSD</sequence>
<dbReference type="RefSeq" id="WP_116301714.1">
    <property type="nucleotide sequence ID" value="NZ_NFZV01000006.1"/>
</dbReference>
<organism evidence="1 2">
    <name type="scientific">Alkalilimnicola ehrlichii</name>
    <dbReference type="NCBI Taxonomy" id="351052"/>
    <lineage>
        <taxon>Bacteria</taxon>
        <taxon>Pseudomonadati</taxon>
        <taxon>Pseudomonadota</taxon>
        <taxon>Gammaproteobacteria</taxon>
        <taxon>Chromatiales</taxon>
        <taxon>Ectothiorhodospiraceae</taxon>
        <taxon>Alkalilimnicola</taxon>
    </lineage>
</organism>
<dbReference type="EMBL" id="NFZW01000007">
    <property type="protein sequence ID" value="RFA37379.1"/>
    <property type="molecule type" value="Genomic_DNA"/>
</dbReference>
<dbReference type="InterPro" id="IPR011990">
    <property type="entry name" value="TPR-like_helical_dom_sf"/>
</dbReference>
<reference evidence="2" key="1">
    <citation type="submission" date="2017-05" db="EMBL/GenBank/DDBJ databases">
        <authorList>
            <person name="Sharma S."/>
            <person name="Sidhu C."/>
            <person name="Pinnaka A.K."/>
        </authorList>
    </citation>
    <scope>NUCLEOTIDE SEQUENCE [LARGE SCALE GENOMIC DNA]</scope>
    <source>
        <strain evidence="2">AK93</strain>
    </source>
</reference>
<keyword evidence="2" id="KW-1185">Reference proteome</keyword>
<dbReference type="Pfam" id="PF08238">
    <property type="entry name" value="Sel1"/>
    <property type="match status" value="3"/>
</dbReference>